<feature type="compositionally biased region" description="Polar residues" evidence="1">
    <location>
        <begin position="420"/>
        <end position="437"/>
    </location>
</feature>
<dbReference type="EMBL" id="JBBPEH010000011">
    <property type="protein sequence ID" value="KAK7532323.1"/>
    <property type="molecule type" value="Genomic_DNA"/>
</dbReference>
<accession>A0ABR1LCJ7</accession>
<evidence type="ECO:0000256" key="1">
    <source>
        <dbReference type="SAM" id="MobiDB-lite"/>
    </source>
</evidence>
<reference evidence="2 3" key="1">
    <citation type="submission" date="2024-04" db="EMBL/GenBank/DDBJ databases">
        <title>Phyllosticta paracitricarpa is synonymous to the EU quarantine fungus P. citricarpa based on phylogenomic analyses.</title>
        <authorList>
            <consortium name="Lawrence Berkeley National Laboratory"/>
            <person name="Van ingen-buijs V.A."/>
            <person name="Van westerhoven A.C."/>
            <person name="Haridas S."/>
            <person name="Skiadas P."/>
            <person name="Martin F."/>
            <person name="Groenewald J.Z."/>
            <person name="Crous P.W."/>
            <person name="Seidl M.F."/>
        </authorList>
    </citation>
    <scope>NUCLEOTIDE SEQUENCE [LARGE SCALE GENOMIC DNA]</scope>
    <source>
        <strain evidence="2 3">CPC 17464</strain>
    </source>
</reference>
<evidence type="ECO:0000313" key="2">
    <source>
        <dbReference type="EMBL" id="KAK7532323.1"/>
    </source>
</evidence>
<feature type="compositionally biased region" description="Polar residues" evidence="1">
    <location>
        <begin position="348"/>
        <end position="361"/>
    </location>
</feature>
<keyword evidence="3" id="KW-1185">Reference proteome</keyword>
<sequence length="547" mass="62546">MPLRSKRRASESRVLDRPPFSQVDNYGDSGEILKERLRDLLLELKEVRNWSTRRFFRELVAASDTPPQQVFEDDSDGFSHLIHRRLQLRQEIEAWSQLPSGFPNELKFWNVPRYFRQKIQDAIDEALSPIWMQTRQKCKSLWAGCEPSAIREAGWIECVESRDNIVLARGFFLRAWGRQMRAVPWSVQRSLLAYKHLIKDDELNLIYWIRLHKIRTVHYRAARKLWEKAEVRARERLVNHETQELLEDKGHRVLWSPFREDLRKREDPIVVFERDVPWDELPEILAEEERDYETGNDGKGFPPSSPDEGEDFSLNTPEDGEELFPNTPEFSGDDSEGVYGDSDDSEFAPQQSDRPHSNQGGNKRERGGQETGTGKARRLEKLRALYPGLFTEDDEYNGKEEVEKHLRRARDDAAKGVENGTENYQNNASAGISTGGNRDNGPENEQVGNKGKGKLKAQDDNTRSSDQQASNLSFSGGIKRESSDSEDVAPSAKQPRLSGQEKLGSDAFWADLEAHLTQELGDDELAKEAIGRLGGWRQEKKNNAGAA</sequence>
<dbReference type="Proteomes" id="UP001360953">
    <property type="component" value="Unassembled WGS sequence"/>
</dbReference>
<dbReference type="GeneID" id="92036253"/>
<organism evidence="2 3">
    <name type="scientific">Phyllosticta citribraziliensis</name>
    <dbReference type="NCBI Taxonomy" id="989973"/>
    <lineage>
        <taxon>Eukaryota</taxon>
        <taxon>Fungi</taxon>
        <taxon>Dikarya</taxon>
        <taxon>Ascomycota</taxon>
        <taxon>Pezizomycotina</taxon>
        <taxon>Dothideomycetes</taxon>
        <taxon>Dothideomycetes incertae sedis</taxon>
        <taxon>Botryosphaeriales</taxon>
        <taxon>Phyllostictaceae</taxon>
        <taxon>Phyllosticta</taxon>
    </lineage>
</organism>
<proteinExistence type="predicted"/>
<protein>
    <submittedName>
        <fullName evidence="2">Uncharacterized protein</fullName>
    </submittedName>
</protein>
<feature type="compositionally biased region" description="Acidic residues" evidence="1">
    <location>
        <begin position="331"/>
        <end position="346"/>
    </location>
</feature>
<feature type="compositionally biased region" description="Polar residues" evidence="1">
    <location>
        <begin position="464"/>
        <end position="474"/>
    </location>
</feature>
<feature type="region of interest" description="Disordered" evidence="1">
    <location>
        <begin position="288"/>
        <end position="502"/>
    </location>
</feature>
<dbReference type="Gene3D" id="1.10.286.70">
    <property type="entry name" value="Get5 dimerization domain"/>
    <property type="match status" value="1"/>
</dbReference>
<feature type="compositionally biased region" description="Basic and acidic residues" evidence="1">
    <location>
        <begin position="396"/>
        <end position="415"/>
    </location>
</feature>
<comment type="caution">
    <text evidence="2">The sequence shown here is derived from an EMBL/GenBank/DDBJ whole genome shotgun (WGS) entry which is preliminary data.</text>
</comment>
<dbReference type="RefSeq" id="XP_066651991.1">
    <property type="nucleotide sequence ID" value="XM_066803347.1"/>
</dbReference>
<gene>
    <name evidence="2" type="ORF">J3D65DRAFT_670937</name>
</gene>
<name>A0ABR1LCJ7_9PEZI</name>
<evidence type="ECO:0000313" key="3">
    <source>
        <dbReference type="Proteomes" id="UP001360953"/>
    </source>
</evidence>